<reference evidence="1" key="1">
    <citation type="submission" date="2014-11" db="EMBL/GenBank/DDBJ databases">
        <authorList>
            <person name="Amaro Gonzalez C."/>
        </authorList>
    </citation>
    <scope>NUCLEOTIDE SEQUENCE</scope>
</reference>
<protein>
    <submittedName>
        <fullName evidence="1">Uncharacterized protein</fullName>
    </submittedName>
</protein>
<evidence type="ECO:0000313" key="1">
    <source>
        <dbReference type="EMBL" id="JAH97452.1"/>
    </source>
</evidence>
<dbReference type="EMBL" id="GBXM01011125">
    <property type="protein sequence ID" value="JAH97452.1"/>
    <property type="molecule type" value="Transcribed_RNA"/>
</dbReference>
<name>A0A0E9X406_ANGAN</name>
<organism evidence="1">
    <name type="scientific">Anguilla anguilla</name>
    <name type="common">European freshwater eel</name>
    <name type="synonym">Muraena anguilla</name>
    <dbReference type="NCBI Taxonomy" id="7936"/>
    <lineage>
        <taxon>Eukaryota</taxon>
        <taxon>Metazoa</taxon>
        <taxon>Chordata</taxon>
        <taxon>Craniata</taxon>
        <taxon>Vertebrata</taxon>
        <taxon>Euteleostomi</taxon>
        <taxon>Actinopterygii</taxon>
        <taxon>Neopterygii</taxon>
        <taxon>Teleostei</taxon>
        <taxon>Anguilliformes</taxon>
        <taxon>Anguillidae</taxon>
        <taxon>Anguilla</taxon>
    </lineage>
</organism>
<proteinExistence type="predicted"/>
<dbReference type="AlphaFoldDB" id="A0A0E9X406"/>
<reference evidence="1" key="2">
    <citation type="journal article" date="2015" name="Fish Shellfish Immunol.">
        <title>Early steps in the European eel (Anguilla anguilla)-Vibrio vulnificus interaction in the gills: Role of the RtxA13 toxin.</title>
        <authorList>
            <person name="Callol A."/>
            <person name="Pajuelo D."/>
            <person name="Ebbesson L."/>
            <person name="Teles M."/>
            <person name="MacKenzie S."/>
            <person name="Amaro C."/>
        </authorList>
    </citation>
    <scope>NUCLEOTIDE SEQUENCE</scope>
</reference>
<sequence length="71" mass="8096">MIQLVMLCNRFNISFLSTMHFSSLCTTGPPVTSVSFEVYIVCLRQNTYLTLVSILNFSILKTAIFHTMPFL</sequence>
<accession>A0A0E9X406</accession>